<dbReference type="OrthoDB" id="2446218at2759"/>
<dbReference type="Proteomes" id="UP001652660">
    <property type="component" value="Chromosome 10c"/>
</dbReference>
<dbReference type="GeneID" id="113713533"/>
<sequence length="498" mass="56940">MAFCGTLCEGFFGSGFQRGRQHSSLQETRQNPYRFIKLKCSFKQKVEQFQFRIKISKTMAAVFGWYGPLIDLSKAPSHVGDYVQLLVFVHKSTPVQYKLSKKGGSGSGEMVRMDVQVGDDTRRYFPVSIWQKQLGSKIVAGDIIFLQNVKVARFRDVIEVRTDHCSLIQSLVRSDELLVSKGIDEAMKDCRIGITAKNKLHKVIEWLQRAGLASHDVELNSDQSNKQMFINWKMHEEVQHKDCFSLMQLEHLPDASKATFHASVGEIFLPITWRHIPESEVEKMFISRRMYMLGDRDFIEDLICNGCQLCGTPLSSEFGPPMKQNSFPLYCRKSQNGLHALSMIYRPFLLYVWDDSQCLPLLVANKAAEMLFGKIPAEKVYCGYIREKHRRDTSANFVYGQNLSCERTANNLNVAKSAIGNPSSSSIDGKRRLKMKQVFSNANQYLIWLLLLKLLFKQGKNSPLKFHVKVNSSRDPETERYEVLSISMPSRSQKLFPA</sequence>
<dbReference type="AlphaFoldDB" id="A0A6P6UTN5"/>
<protein>
    <submittedName>
        <fullName evidence="2">Uncharacterized protein isoform X1</fullName>
    </submittedName>
</protein>
<dbReference type="SUPFAM" id="SSF50249">
    <property type="entry name" value="Nucleic acid-binding proteins"/>
    <property type="match status" value="1"/>
</dbReference>
<dbReference type="PANTHER" id="PTHR38542:SF2">
    <property type="entry name" value="REPLICATION FACTOR A C-TERMINAL DOMAIN-CONTAINING PROTEIN"/>
    <property type="match status" value="1"/>
</dbReference>
<keyword evidence="1" id="KW-1185">Reference proteome</keyword>
<reference evidence="2" key="2">
    <citation type="submission" date="2025-08" db="UniProtKB">
        <authorList>
            <consortium name="RefSeq"/>
        </authorList>
    </citation>
    <scope>IDENTIFICATION</scope>
    <source>
        <tissue evidence="2">Leaves</tissue>
    </source>
</reference>
<dbReference type="InterPro" id="IPR012340">
    <property type="entry name" value="NA-bd_OB-fold"/>
</dbReference>
<reference evidence="1" key="1">
    <citation type="journal article" date="2025" name="Foods">
        <title>Unveiling the Microbial Signatures of Arabica Coffee Cherries: Insights into Ripeness Specific Diversity, Functional Traits, and Implications for Quality and Safety.</title>
        <authorList>
            <consortium name="RefSeq"/>
            <person name="Tenea G.N."/>
            <person name="Cifuentes V."/>
            <person name="Reyes P."/>
            <person name="Cevallos-Vallejos M."/>
        </authorList>
    </citation>
    <scope>NUCLEOTIDE SEQUENCE [LARGE SCALE GENOMIC DNA]</scope>
</reference>
<proteinExistence type="predicted"/>
<accession>A0A6P6UTN5</accession>
<evidence type="ECO:0000313" key="1">
    <source>
        <dbReference type="Proteomes" id="UP001652660"/>
    </source>
</evidence>
<organism evidence="1 2">
    <name type="scientific">Coffea arabica</name>
    <name type="common">Arabian coffee</name>
    <dbReference type="NCBI Taxonomy" id="13443"/>
    <lineage>
        <taxon>Eukaryota</taxon>
        <taxon>Viridiplantae</taxon>
        <taxon>Streptophyta</taxon>
        <taxon>Embryophyta</taxon>
        <taxon>Tracheophyta</taxon>
        <taxon>Spermatophyta</taxon>
        <taxon>Magnoliopsida</taxon>
        <taxon>eudicotyledons</taxon>
        <taxon>Gunneridae</taxon>
        <taxon>Pentapetalae</taxon>
        <taxon>asterids</taxon>
        <taxon>lamiids</taxon>
        <taxon>Gentianales</taxon>
        <taxon>Rubiaceae</taxon>
        <taxon>Ixoroideae</taxon>
        <taxon>Gardenieae complex</taxon>
        <taxon>Bertiereae - Coffeeae clade</taxon>
        <taxon>Coffeeae</taxon>
        <taxon>Coffea</taxon>
    </lineage>
</organism>
<dbReference type="PANTHER" id="PTHR38542">
    <property type="entry name" value="OS04G0450500 PROTEIN"/>
    <property type="match status" value="1"/>
</dbReference>
<name>A0A6P6UTN5_COFAR</name>
<dbReference type="RefSeq" id="XP_027093072.1">
    <property type="nucleotide sequence ID" value="XM_027237271.2"/>
</dbReference>
<gene>
    <name evidence="2" type="primary">LOC113713533</name>
</gene>
<dbReference type="Gene3D" id="2.40.50.140">
    <property type="entry name" value="Nucleic acid-binding proteins"/>
    <property type="match status" value="1"/>
</dbReference>
<evidence type="ECO:0000313" key="2">
    <source>
        <dbReference type="RefSeq" id="XP_027093072.1"/>
    </source>
</evidence>